<dbReference type="EMBL" id="VSSQ01032140">
    <property type="protein sequence ID" value="MPM83312.1"/>
    <property type="molecule type" value="Genomic_DNA"/>
</dbReference>
<comment type="caution">
    <text evidence="1">The sequence shown here is derived from an EMBL/GenBank/DDBJ whole genome shotgun (WGS) entry which is preliminary data.</text>
</comment>
<gene>
    <name evidence="1" type="ORF">SDC9_130376</name>
</gene>
<proteinExistence type="predicted"/>
<sequence>MVAPGGQQGSLGYKAVALLIDSFNEHIKGEAVIFLRDFGCTSEITDRLEVHAAHRGRPVCGKTQNVADVVRVDAGHQHGHQRDPDVMFVADFNGPLFDVKKRAAPQRLIDVIPCAVKLHEDKGEPRGGKYLHISLVLRKPDAVCVELDIADAGHMRRRHNFRQVVPQCRLSARELHKTAAL</sequence>
<name>A0A645D3L2_9ZZZZ</name>
<dbReference type="AlphaFoldDB" id="A0A645D3L2"/>
<protein>
    <submittedName>
        <fullName evidence="1">Uncharacterized protein</fullName>
    </submittedName>
</protein>
<evidence type="ECO:0000313" key="1">
    <source>
        <dbReference type="EMBL" id="MPM83312.1"/>
    </source>
</evidence>
<organism evidence="1">
    <name type="scientific">bioreactor metagenome</name>
    <dbReference type="NCBI Taxonomy" id="1076179"/>
    <lineage>
        <taxon>unclassified sequences</taxon>
        <taxon>metagenomes</taxon>
        <taxon>ecological metagenomes</taxon>
    </lineage>
</organism>
<accession>A0A645D3L2</accession>
<reference evidence="1" key="1">
    <citation type="submission" date="2019-08" db="EMBL/GenBank/DDBJ databases">
        <authorList>
            <person name="Kucharzyk K."/>
            <person name="Murdoch R.W."/>
            <person name="Higgins S."/>
            <person name="Loffler F."/>
        </authorList>
    </citation>
    <scope>NUCLEOTIDE SEQUENCE</scope>
</reference>